<comment type="similarity">
    <text evidence="1">Belongs to the LysR transcriptional regulatory family.</text>
</comment>
<dbReference type="Pfam" id="PF03466">
    <property type="entry name" value="LysR_substrate"/>
    <property type="match status" value="1"/>
</dbReference>
<dbReference type="GO" id="GO:0003700">
    <property type="term" value="F:DNA-binding transcription factor activity"/>
    <property type="evidence" value="ECO:0007669"/>
    <property type="project" value="InterPro"/>
</dbReference>
<evidence type="ECO:0000256" key="1">
    <source>
        <dbReference type="ARBA" id="ARBA00009437"/>
    </source>
</evidence>
<dbReference type="InterPro" id="IPR036390">
    <property type="entry name" value="WH_DNA-bd_sf"/>
</dbReference>
<dbReference type="PROSITE" id="PS50931">
    <property type="entry name" value="HTH_LYSR"/>
    <property type="match status" value="1"/>
</dbReference>
<dbReference type="GO" id="GO:0003677">
    <property type="term" value="F:DNA binding"/>
    <property type="evidence" value="ECO:0007669"/>
    <property type="project" value="UniProtKB-KW"/>
</dbReference>
<evidence type="ECO:0000256" key="4">
    <source>
        <dbReference type="ARBA" id="ARBA00023163"/>
    </source>
</evidence>
<dbReference type="RefSeq" id="WP_264711738.1">
    <property type="nucleotide sequence ID" value="NZ_JAPDNT010000001.1"/>
</dbReference>
<dbReference type="Pfam" id="PF00126">
    <property type="entry name" value="HTH_1"/>
    <property type="match status" value="1"/>
</dbReference>
<feature type="domain" description="HTH lysR-type" evidence="5">
    <location>
        <begin position="7"/>
        <end position="65"/>
    </location>
</feature>
<dbReference type="Gene3D" id="3.40.190.10">
    <property type="entry name" value="Periplasmic binding protein-like II"/>
    <property type="match status" value="2"/>
</dbReference>
<gene>
    <name evidence="6" type="ORF">OL599_01090</name>
</gene>
<accession>A0AA42CFN0</accession>
<name>A0AA42CFN0_9PROT</name>
<keyword evidence="4" id="KW-0804">Transcription</keyword>
<dbReference type="PANTHER" id="PTHR30579">
    <property type="entry name" value="TRANSCRIPTIONAL REGULATOR"/>
    <property type="match status" value="1"/>
</dbReference>
<evidence type="ECO:0000313" key="6">
    <source>
        <dbReference type="EMBL" id="MCW3473162.1"/>
    </source>
</evidence>
<dbReference type="EMBL" id="JAPDNT010000001">
    <property type="protein sequence ID" value="MCW3473162.1"/>
    <property type="molecule type" value="Genomic_DNA"/>
</dbReference>
<proteinExistence type="inferred from homology"/>
<dbReference type="SUPFAM" id="SSF53850">
    <property type="entry name" value="Periplasmic binding protein-like II"/>
    <property type="match status" value="1"/>
</dbReference>
<evidence type="ECO:0000259" key="5">
    <source>
        <dbReference type="PROSITE" id="PS50931"/>
    </source>
</evidence>
<organism evidence="6 7">
    <name type="scientific">Limobrevibacterium gyesilva</name>
    <dbReference type="NCBI Taxonomy" id="2991712"/>
    <lineage>
        <taxon>Bacteria</taxon>
        <taxon>Pseudomonadati</taxon>
        <taxon>Pseudomonadota</taxon>
        <taxon>Alphaproteobacteria</taxon>
        <taxon>Acetobacterales</taxon>
        <taxon>Acetobacteraceae</taxon>
        <taxon>Limobrevibacterium</taxon>
    </lineage>
</organism>
<dbReference type="AlphaFoldDB" id="A0AA42CFN0"/>
<sequence>MGLPAGLDPDLLRAFAFIAEEGSFTRAAERIGRTQSAVSMQVQRLEATLGQKVLLRGKGGAVQLTPHGHYLLERSRELLALNDEIWSTFRAPQMHGTVRLGTPDDYALRYLPQVLRRFADSHPAIEVEVLCAPSSELVERLREGDLDLSLVTEGHGPRNWPEVELWRGPLRWITSDRHAPHKLDPLPLALAAQGCAWRRTALRALEGTGRRARIAYTSATLAGTTAPVLAGLAVTVSTIAWLPEGLRPLRPDEGLPQLPDTGILLLKGRTPRQPVTDVLAAHISDTFQQEMRWQDRLSA</sequence>
<reference evidence="6" key="2">
    <citation type="submission" date="2022-10" db="EMBL/GenBank/DDBJ databases">
        <authorList>
            <person name="Trinh H.N."/>
        </authorList>
    </citation>
    <scope>NUCLEOTIDE SEQUENCE</scope>
    <source>
        <strain evidence="6">RN2-1</strain>
    </source>
</reference>
<protein>
    <submittedName>
        <fullName evidence="6">LysR substrate-binding domain-containing protein</fullName>
    </submittedName>
</protein>
<dbReference type="InterPro" id="IPR050176">
    <property type="entry name" value="LTTR"/>
</dbReference>
<dbReference type="InterPro" id="IPR005119">
    <property type="entry name" value="LysR_subst-bd"/>
</dbReference>
<dbReference type="PANTHER" id="PTHR30579:SF7">
    <property type="entry name" value="HTH-TYPE TRANSCRIPTIONAL REGULATOR LRHA-RELATED"/>
    <property type="match status" value="1"/>
</dbReference>
<evidence type="ECO:0000313" key="7">
    <source>
        <dbReference type="Proteomes" id="UP001165679"/>
    </source>
</evidence>
<comment type="caution">
    <text evidence="6">The sequence shown here is derived from an EMBL/GenBank/DDBJ whole genome shotgun (WGS) entry which is preliminary data.</text>
</comment>
<evidence type="ECO:0000256" key="3">
    <source>
        <dbReference type="ARBA" id="ARBA00023125"/>
    </source>
</evidence>
<keyword evidence="3" id="KW-0238">DNA-binding</keyword>
<reference evidence="6" key="1">
    <citation type="submission" date="2022-09" db="EMBL/GenBank/DDBJ databases">
        <title>Rhodovastum sp. nov. RN2-1 isolated from soil in Seongnam, South Korea.</title>
        <authorList>
            <person name="Le N.T."/>
        </authorList>
    </citation>
    <scope>NUCLEOTIDE SEQUENCE</scope>
    <source>
        <strain evidence="6">RN2-1</strain>
    </source>
</reference>
<keyword evidence="2" id="KW-0805">Transcription regulation</keyword>
<dbReference type="SUPFAM" id="SSF46785">
    <property type="entry name" value="Winged helix' DNA-binding domain"/>
    <property type="match status" value="1"/>
</dbReference>
<dbReference type="Proteomes" id="UP001165679">
    <property type="component" value="Unassembled WGS sequence"/>
</dbReference>
<dbReference type="PRINTS" id="PR00039">
    <property type="entry name" value="HTHLYSR"/>
</dbReference>
<evidence type="ECO:0000256" key="2">
    <source>
        <dbReference type="ARBA" id="ARBA00023015"/>
    </source>
</evidence>
<dbReference type="InterPro" id="IPR000847">
    <property type="entry name" value="LysR_HTH_N"/>
</dbReference>
<dbReference type="Gene3D" id="1.10.10.10">
    <property type="entry name" value="Winged helix-like DNA-binding domain superfamily/Winged helix DNA-binding domain"/>
    <property type="match status" value="1"/>
</dbReference>
<dbReference type="InterPro" id="IPR036388">
    <property type="entry name" value="WH-like_DNA-bd_sf"/>
</dbReference>
<keyword evidence="7" id="KW-1185">Reference proteome</keyword>